<evidence type="ECO:0000256" key="1">
    <source>
        <dbReference type="ARBA" id="ARBA00003788"/>
    </source>
</evidence>
<feature type="domain" description="Glycine cleavage system P-protein N-terminal" evidence="5">
    <location>
        <begin position="2"/>
        <end position="442"/>
    </location>
</feature>
<comment type="caution">
    <text evidence="6">The sequence shown here is derived from an EMBL/GenBank/DDBJ whole genome shotgun (WGS) entry which is preliminary data.</text>
</comment>
<gene>
    <name evidence="4" type="primary">gcvPA</name>
    <name evidence="6" type="ORF">AYP45_14865</name>
</gene>
<dbReference type="NCBIfam" id="NF001696">
    <property type="entry name" value="PRK00451.1"/>
    <property type="match status" value="1"/>
</dbReference>
<accession>A0A1V4AQP5</accession>
<dbReference type="Pfam" id="PF02347">
    <property type="entry name" value="GDC-P"/>
    <property type="match status" value="1"/>
</dbReference>
<comment type="subunit">
    <text evidence="4">The glycine cleavage system is composed of four proteins: P, T, L and H. In this organism, the P 'protein' is a heterodimer of two subunits.</text>
</comment>
<dbReference type="InterPro" id="IPR015421">
    <property type="entry name" value="PyrdxlP-dep_Trfase_major"/>
</dbReference>
<dbReference type="GO" id="GO:0009116">
    <property type="term" value="P:nucleoside metabolic process"/>
    <property type="evidence" value="ECO:0007669"/>
    <property type="project" value="InterPro"/>
</dbReference>
<comment type="catalytic activity">
    <reaction evidence="3 4">
        <text>N(6)-[(R)-lipoyl]-L-lysyl-[glycine-cleavage complex H protein] + glycine + H(+) = N(6)-[(R)-S(8)-aminomethyldihydrolipoyl]-L-lysyl-[glycine-cleavage complex H protein] + CO2</text>
        <dbReference type="Rhea" id="RHEA:24304"/>
        <dbReference type="Rhea" id="RHEA-COMP:10494"/>
        <dbReference type="Rhea" id="RHEA-COMP:10495"/>
        <dbReference type="ChEBI" id="CHEBI:15378"/>
        <dbReference type="ChEBI" id="CHEBI:16526"/>
        <dbReference type="ChEBI" id="CHEBI:57305"/>
        <dbReference type="ChEBI" id="CHEBI:83099"/>
        <dbReference type="ChEBI" id="CHEBI:83143"/>
        <dbReference type="EC" id="1.4.4.2"/>
    </reaction>
</comment>
<evidence type="ECO:0000256" key="4">
    <source>
        <dbReference type="HAMAP-Rule" id="MF_00712"/>
    </source>
</evidence>
<dbReference type="Gene3D" id="3.90.1150.10">
    <property type="entry name" value="Aspartate Aminotransferase, domain 1"/>
    <property type="match status" value="1"/>
</dbReference>
<dbReference type="CDD" id="cd00613">
    <property type="entry name" value="GDC-P"/>
    <property type="match status" value="1"/>
</dbReference>
<dbReference type="PIRSF" id="PIRSF006815">
    <property type="entry name" value="GcvPA"/>
    <property type="match status" value="1"/>
</dbReference>
<name>A0A1V4AQP5_9BACT</name>
<dbReference type="STRING" id="1004156.AYP45_14865"/>
<evidence type="ECO:0000256" key="2">
    <source>
        <dbReference type="ARBA" id="ARBA00023002"/>
    </source>
</evidence>
<dbReference type="EC" id="1.4.4.2" evidence="4"/>
<comment type="similarity">
    <text evidence="4">Belongs to the GcvP family. N-terminal subunit subfamily.</text>
</comment>
<dbReference type="InterPro" id="IPR020581">
    <property type="entry name" value="GDC_P"/>
</dbReference>
<reference evidence="6 7" key="1">
    <citation type="journal article" date="2017" name="Water Res.">
        <title>Discovery and metagenomic analysis of an anammox bacterial enrichment related to Candidatus "Brocadia caroliniensis" in a full-scale glycerol-fed nitritation-denitritation separate centrate treatment process.</title>
        <authorList>
            <person name="Park H."/>
            <person name="Brotto A.C."/>
            <person name="van Loosdrecht M.C."/>
            <person name="Chandran K."/>
        </authorList>
    </citation>
    <scope>NUCLEOTIDE SEQUENCE [LARGE SCALE GENOMIC DNA]</scope>
    <source>
        <strain evidence="6">26THWARD</strain>
    </source>
</reference>
<dbReference type="PANTHER" id="PTHR42806:SF1">
    <property type="entry name" value="GLYCINE DEHYDROGENASE (DECARBOXYLATING)"/>
    <property type="match status" value="1"/>
</dbReference>
<organism evidence="6 7">
    <name type="scientific">Candidatus Brocadia carolinensis</name>
    <dbReference type="NCBI Taxonomy" id="1004156"/>
    <lineage>
        <taxon>Bacteria</taxon>
        <taxon>Pseudomonadati</taxon>
        <taxon>Planctomycetota</taxon>
        <taxon>Candidatus Brocadiia</taxon>
        <taxon>Candidatus Brocadiales</taxon>
        <taxon>Candidatus Brocadiaceae</taxon>
        <taxon>Candidatus Brocadia</taxon>
    </lineage>
</organism>
<keyword evidence="2 4" id="KW-0560">Oxidoreductase</keyword>
<evidence type="ECO:0000313" key="6">
    <source>
        <dbReference type="EMBL" id="OOP55427.1"/>
    </source>
</evidence>
<dbReference type="InterPro" id="IPR023010">
    <property type="entry name" value="GcvPA"/>
</dbReference>
<sequence>MDYVPNTEGNKEKMLHEMRISSFEPLLEGIPRTLRNFSLTLPHGLSEPQVLKSLKYLSEKNTNTDQCISFLGAGAYEHYIPSLVDHLALRSEFYTCYTPYQPEVSQGTLQAIYEFQSLMCELTHMDVANASMYDGSTAFAEAALLSIRLKGKNKIICSRATHPEYRQVLRTYLKGMHTEILEIGTPDGVTDMDQLEEAIDDNTAAVLIQNPNFFGCIEDMDALSQITHRHDTLFVACVNPISLGILKPPGEYDADIAVGEAQVLGNYLNYGGPYLGFFTVKKEFLRKIPGRIAGETVDHRGARCFVLTLQAREQHIRREKATSNICTNQALLALRACIYLCTLGKKGLTELSLLNIQKSHYTYERLCTLDMLEPTFKQSFFNEFTIKSKGALSIRKINEHLIKKGIVGGLELSEYYPELANSMLLCVTETKTKESIDRLIAELTNL</sequence>
<dbReference type="InterPro" id="IPR015422">
    <property type="entry name" value="PyrdxlP-dep_Trfase_small"/>
</dbReference>
<evidence type="ECO:0000256" key="3">
    <source>
        <dbReference type="ARBA" id="ARBA00049026"/>
    </source>
</evidence>
<dbReference type="GO" id="GO:0004375">
    <property type="term" value="F:glycine dehydrogenase (decarboxylating) activity"/>
    <property type="evidence" value="ECO:0007669"/>
    <property type="project" value="UniProtKB-EC"/>
</dbReference>
<dbReference type="HAMAP" id="MF_00712">
    <property type="entry name" value="GcvPA"/>
    <property type="match status" value="1"/>
</dbReference>
<evidence type="ECO:0000259" key="5">
    <source>
        <dbReference type="Pfam" id="PF02347"/>
    </source>
</evidence>
<dbReference type="EMBL" id="AYTS01000147">
    <property type="protein sequence ID" value="OOP55427.1"/>
    <property type="molecule type" value="Genomic_DNA"/>
</dbReference>
<comment type="function">
    <text evidence="1 4">The glycine cleavage system catalyzes the degradation of glycine. The P protein binds the alpha-amino group of glycine through its pyridoxal phosphate cofactor; CO(2) is released and the remaining methylamine moiety is then transferred to the lipoamide cofactor of the H protein.</text>
</comment>
<protein>
    <recommendedName>
        <fullName evidence="4">Probable glycine dehydrogenase (decarboxylating) subunit 1</fullName>
        <ecNumber evidence="4">1.4.4.2</ecNumber>
    </recommendedName>
    <alternativeName>
        <fullName evidence="4">Glycine cleavage system P-protein subunit 1</fullName>
    </alternativeName>
    <alternativeName>
        <fullName evidence="4">Glycine decarboxylase subunit 1</fullName>
    </alternativeName>
    <alternativeName>
        <fullName evidence="4">Glycine dehydrogenase (aminomethyl-transferring) subunit 1</fullName>
    </alternativeName>
</protein>
<dbReference type="InterPro" id="IPR015424">
    <property type="entry name" value="PyrdxlP-dep_Trfase"/>
</dbReference>
<dbReference type="Proteomes" id="UP000189681">
    <property type="component" value="Unassembled WGS sequence"/>
</dbReference>
<evidence type="ECO:0000313" key="7">
    <source>
        <dbReference type="Proteomes" id="UP000189681"/>
    </source>
</evidence>
<dbReference type="InterPro" id="IPR049315">
    <property type="entry name" value="GDC-P_N"/>
</dbReference>
<dbReference type="AlphaFoldDB" id="A0A1V4AQP5"/>
<dbReference type="GO" id="GO:0019464">
    <property type="term" value="P:glycine decarboxylation via glycine cleavage system"/>
    <property type="evidence" value="ECO:0007669"/>
    <property type="project" value="UniProtKB-UniRule"/>
</dbReference>
<proteinExistence type="inferred from homology"/>
<dbReference type="Gene3D" id="3.40.640.10">
    <property type="entry name" value="Type I PLP-dependent aspartate aminotransferase-like (Major domain)"/>
    <property type="match status" value="1"/>
</dbReference>
<dbReference type="PANTHER" id="PTHR42806">
    <property type="entry name" value="GLYCINE CLEAVAGE SYSTEM P-PROTEIN"/>
    <property type="match status" value="1"/>
</dbReference>
<dbReference type="SUPFAM" id="SSF53383">
    <property type="entry name" value="PLP-dependent transferases"/>
    <property type="match status" value="1"/>
</dbReference>